<evidence type="ECO:0000313" key="2">
    <source>
        <dbReference type="Proteomes" id="UP001156690"/>
    </source>
</evidence>
<dbReference type="RefSeq" id="WP_126606068.1">
    <property type="nucleotide sequence ID" value="NZ_AP025144.1"/>
</dbReference>
<protein>
    <recommendedName>
        <fullName evidence="3">DUF2913 family protein</fullName>
    </recommendedName>
</protein>
<dbReference type="AlphaFoldDB" id="A0AAV5NSQ4"/>
<organism evidence="1 2">
    <name type="scientific">Vibrio penaeicida</name>
    <dbReference type="NCBI Taxonomy" id="104609"/>
    <lineage>
        <taxon>Bacteria</taxon>
        <taxon>Pseudomonadati</taxon>
        <taxon>Pseudomonadota</taxon>
        <taxon>Gammaproteobacteria</taxon>
        <taxon>Vibrionales</taxon>
        <taxon>Vibrionaceae</taxon>
        <taxon>Vibrio</taxon>
    </lineage>
</organism>
<comment type="caution">
    <text evidence="1">The sequence shown here is derived from an EMBL/GenBank/DDBJ whole genome shotgun (WGS) entry which is preliminary data.</text>
</comment>
<evidence type="ECO:0008006" key="3">
    <source>
        <dbReference type="Google" id="ProtNLM"/>
    </source>
</evidence>
<dbReference type="Pfam" id="PF11140">
    <property type="entry name" value="DUF2913"/>
    <property type="match status" value="1"/>
</dbReference>
<evidence type="ECO:0000313" key="1">
    <source>
        <dbReference type="EMBL" id="GLQ73513.1"/>
    </source>
</evidence>
<reference evidence="2" key="1">
    <citation type="journal article" date="2019" name="Int. J. Syst. Evol. Microbiol.">
        <title>The Global Catalogue of Microorganisms (GCM) 10K type strain sequencing project: providing services to taxonomists for standard genome sequencing and annotation.</title>
        <authorList>
            <consortium name="The Broad Institute Genomics Platform"/>
            <consortium name="The Broad Institute Genome Sequencing Center for Infectious Disease"/>
            <person name="Wu L."/>
            <person name="Ma J."/>
        </authorList>
    </citation>
    <scope>NUCLEOTIDE SEQUENCE [LARGE SCALE GENOMIC DNA]</scope>
    <source>
        <strain evidence="2">NBRC 15640</strain>
    </source>
</reference>
<sequence>MSKYHIEIQNLVNTALDEMAEEHNKGRLADTPVSNTHFILRWITRAIKGQRFHRVVSGDLIRWQKSGRSKGTQLDLLLLFRQISQLYAKFTPADKDATPVLDSEIEGFIDFMEAKGWAVCTEYDAREKIQVFTEGDSSFLLCSHQCDDCFEGTDLIKPMSWYVRGNHAEFIRLATEQGFLVHKVTDYKSKVKYHGEYLVYPNNQGPQLAEIPLGYGMDK</sequence>
<dbReference type="Proteomes" id="UP001156690">
    <property type="component" value="Unassembled WGS sequence"/>
</dbReference>
<proteinExistence type="predicted"/>
<gene>
    <name evidence="1" type="ORF">GCM10007932_28730</name>
</gene>
<dbReference type="InterPro" id="IPR021316">
    <property type="entry name" value="DUF2913"/>
</dbReference>
<dbReference type="EMBL" id="BSNX01000032">
    <property type="protein sequence ID" value="GLQ73513.1"/>
    <property type="molecule type" value="Genomic_DNA"/>
</dbReference>
<name>A0AAV5NSQ4_9VIBR</name>
<keyword evidence="2" id="KW-1185">Reference proteome</keyword>
<accession>A0AAV5NSQ4</accession>